<feature type="compositionally biased region" description="Polar residues" evidence="1">
    <location>
        <begin position="178"/>
        <end position="194"/>
    </location>
</feature>
<reference evidence="2" key="1">
    <citation type="submission" date="2021-01" db="EMBL/GenBank/DDBJ databases">
        <authorList>
            <person name="Corre E."/>
            <person name="Pelletier E."/>
            <person name="Niang G."/>
            <person name="Scheremetjew M."/>
            <person name="Finn R."/>
            <person name="Kale V."/>
            <person name="Holt S."/>
            <person name="Cochrane G."/>
            <person name="Meng A."/>
            <person name="Brown T."/>
            <person name="Cohen L."/>
        </authorList>
    </citation>
    <scope>NUCLEOTIDE SEQUENCE</scope>
    <source>
        <strain evidence="2">SM1012Den-03</strain>
    </source>
</reference>
<protein>
    <submittedName>
        <fullName evidence="2">Uncharacterized protein</fullName>
    </submittedName>
</protein>
<feature type="compositionally biased region" description="Polar residues" evidence="1">
    <location>
        <begin position="15"/>
        <end position="27"/>
    </location>
</feature>
<feature type="region of interest" description="Disordered" evidence="1">
    <location>
        <begin position="301"/>
        <end position="373"/>
    </location>
</feature>
<dbReference type="AlphaFoldDB" id="A0A7S2LPV0"/>
<proteinExistence type="predicted"/>
<feature type="compositionally biased region" description="Acidic residues" evidence="1">
    <location>
        <begin position="334"/>
        <end position="349"/>
    </location>
</feature>
<organism evidence="2">
    <name type="scientific">Skeletonema marinoi</name>
    <dbReference type="NCBI Taxonomy" id="267567"/>
    <lineage>
        <taxon>Eukaryota</taxon>
        <taxon>Sar</taxon>
        <taxon>Stramenopiles</taxon>
        <taxon>Ochrophyta</taxon>
        <taxon>Bacillariophyta</taxon>
        <taxon>Coscinodiscophyceae</taxon>
        <taxon>Thalassiosirophycidae</taxon>
        <taxon>Thalassiosirales</taxon>
        <taxon>Skeletonemataceae</taxon>
        <taxon>Skeletonema</taxon>
        <taxon>Skeletonema marinoi-dohrnii complex</taxon>
    </lineage>
</organism>
<gene>
    <name evidence="2" type="ORF">SMAR0320_LOCUS13803</name>
</gene>
<feature type="compositionally biased region" description="Polar residues" evidence="1">
    <location>
        <begin position="106"/>
        <end position="119"/>
    </location>
</feature>
<feature type="compositionally biased region" description="Polar residues" evidence="1">
    <location>
        <begin position="301"/>
        <end position="310"/>
    </location>
</feature>
<evidence type="ECO:0000313" key="2">
    <source>
        <dbReference type="EMBL" id="CAD9611107.1"/>
    </source>
</evidence>
<feature type="region of interest" description="Disordered" evidence="1">
    <location>
        <begin position="40"/>
        <end position="194"/>
    </location>
</feature>
<accession>A0A7S2LPV0</accession>
<feature type="compositionally biased region" description="Basic and acidic residues" evidence="1">
    <location>
        <begin position="73"/>
        <end position="96"/>
    </location>
</feature>
<sequence>MGRTPAWWKKRHSRSNSSGGDLTLPTASMDTSCAADVKLERFPSESSEGSFPSHQLKKIRSNLSASSSSSTSEKSDESTEVVEEQRHVDECSDHPEPPLVDDVITELQSTEADGSNGVTSPEKPSESAAEENRFSPGDDGDVLDKPTHRSRRVHIDATEEEAPSIERTGTEDSGEGSMDSSAADTQGSSAQATLAMSVTTSKTDCTDYTDDGILRDDEGNPVDLAEAEENMLRDDEGNIIDPKTLVTRESFLDLCDEYCEDHIHTLGADNAQDESEIDEDTYVRFTIEAIVSEMITHIEGNDQSNLNSETCNEEDYEEPLKEGCNKEANAKEIDEADENEDPNEADDNVEPTLGRGLKPKRNGNASGRNRSRQIRWGRACPQQGADDTVHIMFNNTLSTLDEEASCIIDEDSAEETEDEKSNMSHKSTRSEKFFKARWNYSLQVMRSEASTAQLIDARDEIDDMIRPKFVPDDRSVCSDEGTI</sequence>
<feature type="compositionally biased region" description="Basic and acidic residues" evidence="1">
    <location>
        <begin position="318"/>
        <end position="333"/>
    </location>
</feature>
<name>A0A7S2LPV0_9STRA</name>
<feature type="compositionally biased region" description="Low complexity" evidence="1">
    <location>
        <begin position="44"/>
        <end position="53"/>
    </location>
</feature>
<dbReference type="EMBL" id="HBGZ01019279">
    <property type="protein sequence ID" value="CAD9611107.1"/>
    <property type="molecule type" value="Transcribed_RNA"/>
</dbReference>
<evidence type="ECO:0000256" key="1">
    <source>
        <dbReference type="SAM" id="MobiDB-lite"/>
    </source>
</evidence>
<feature type="compositionally biased region" description="Basic and acidic residues" evidence="1">
    <location>
        <begin position="142"/>
        <end position="157"/>
    </location>
</feature>
<feature type="region of interest" description="Disordered" evidence="1">
    <location>
        <begin position="1"/>
        <end position="27"/>
    </location>
</feature>